<dbReference type="InterPro" id="IPR001250">
    <property type="entry name" value="Man6P_Isoase-1"/>
</dbReference>
<dbReference type="GO" id="GO:0008270">
    <property type="term" value="F:zinc ion binding"/>
    <property type="evidence" value="ECO:0007669"/>
    <property type="project" value="InterPro"/>
</dbReference>
<dbReference type="PaxDb" id="665571-STHERM_c17490"/>
<reference key="1">
    <citation type="submission" date="2009-08" db="EMBL/GenBank/DDBJ databases">
        <title>The genome sequence of Spirochaeta thermophila DSM6192.</title>
        <authorList>
            <person name="Angelov A."/>
            <person name="Mientus M."/>
            <person name="Wittenberg S."/>
            <person name="Lehmann R."/>
            <person name="Liesegang H."/>
            <person name="Daniel R."/>
            <person name="Liebl W."/>
        </authorList>
    </citation>
    <scope>NUCLEOTIDE SEQUENCE</scope>
    <source>
        <strain>DSM 6192</strain>
    </source>
</reference>
<feature type="binding site" evidence="8">
    <location>
        <position position="208"/>
    </location>
    <ligand>
        <name>Zn(2+)</name>
        <dbReference type="ChEBI" id="CHEBI:29105"/>
    </ligand>
</feature>
<feature type="binding site" evidence="8">
    <location>
        <position position="171"/>
    </location>
    <ligand>
        <name>Zn(2+)</name>
        <dbReference type="ChEBI" id="CHEBI:29105"/>
    </ligand>
</feature>
<gene>
    <name evidence="11" type="ordered locus">STHERM_c17490</name>
</gene>
<dbReference type="PROSITE" id="PS00965">
    <property type="entry name" value="PMI_I_1"/>
    <property type="match status" value="1"/>
</dbReference>
<dbReference type="PANTHER" id="PTHR10309">
    <property type="entry name" value="MANNOSE-6-PHOSPHATE ISOMERASE"/>
    <property type="match status" value="1"/>
</dbReference>
<proteinExistence type="inferred from homology"/>
<dbReference type="InterPro" id="IPR018050">
    <property type="entry name" value="Pmannose_isomerase-type1_CS"/>
</dbReference>
<feature type="active site" evidence="7">
    <location>
        <position position="350"/>
    </location>
</feature>
<dbReference type="AlphaFoldDB" id="E0RP21"/>
<feature type="binding site" evidence="8">
    <location>
        <position position="173"/>
    </location>
    <ligand>
        <name>Zn(2+)</name>
        <dbReference type="ChEBI" id="CHEBI:29105"/>
    </ligand>
</feature>
<dbReference type="GO" id="GO:0004476">
    <property type="term" value="F:mannose-6-phosphate isomerase activity"/>
    <property type="evidence" value="ECO:0007669"/>
    <property type="project" value="UniProtKB-EC"/>
</dbReference>
<dbReference type="Gene3D" id="1.10.441.10">
    <property type="entry name" value="Phosphomannose Isomerase, domain 2"/>
    <property type="match status" value="1"/>
</dbReference>
<dbReference type="KEGG" id="sta:STHERM_c17490"/>
<dbReference type="Proteomes" id="UP000001296">
    <property type="component" value="Chromosome"/>
</dbReference>
<evidence type="ECO:0000256" key="5">
    <source>
        <dbReference type="ARBA" id="ARBA00022833"/>
    </source>
</evidence>
<keyword evidence="4 8" id="KW-0479">Metal-binding</keyword>
<reference evidence="11 12" key="2">
    <citation type="journal article" date="2010" name="J. Bacteriol.">
        <title>Genome sequence of the polysaccharide-degrading, thermophilic anaerobe Spirochaeta thermophila DSM 6192.</title>
        <authorList>
            <person name="Angelov A."/>
            <person name="Liebl S."/>
            <person name="Ballschmiter M."/>
            <person name="Bomeke M."/>
            <person name="Lehmann R."/>
            <person name="Liesegang H."/>
            <person name="Daniel R."/>
            <person name="Liebl W."/>
        </authorList>
    </citation>
    <scope>NUCLEOTIDE SEQUENCE [LARGE SCALE GENOMIC DNA]</scope>
    <source>
        <strain evidence="12">ATCC 49972 / DSM 6192 / RI 19.B1</strain>
    </source>
</reference>
<dbReference type="EMBL" id="CP001698">
    <property type="protein sequence ID" value="ADN02684.1"/>
    <property type="molecule type" value="Genomic_DNA"/>
</dbReference>
<evidence type="ECO:0000313" key="11">
    <source>
        <dbReference type="EMBL" id="ADN02684.1"/>
    </source>
</evidence>
<dbReference type="SUPFAM" id="SSF51182">
    <property type="entry name" value="RmlC-like cupins"/>
    <property type="match status" value="1"/>
</dbReference>
<dbReference type="HOGENOM" id="CLU_026967_1_1_12"/>
<feature type="region of interest" description="Disordered" evidence="9">
    <location>
        <begin position="173"/>
        <end position="199"/>
    </location>
</feature>
<dbReference type="PANTHER" id="PTHR10309:SF0">
    <property type="entry name" value="MANNOSE-6-PHOSPHATE ISOMERASE"/>
    <property type="match status" value="1"/>
</dbReference>
<dbReference type="GO" id="GO:0005829">
    <property type="term" value="C:cytosol"/>
    <property type="evidence" value="ECO:0007669"/>
    <property type="project" value="TreeGrafter"/>
</dbReference>
<evidence type="ECO:0000259" key="10">
    <source>
        <dbReference type="Pfam" id="PF20511"/>
    </source>
</evidence>
<accession>E0RP21</accession>
<dbReference type="InterPro" id="IPR014710">
    <property type="entry name" value="RmlC-like_jellyroll"/>
</dbReference>
<dbReference type="eggNOG" id="COG1482">
    <property type="taxonomic scope" value="Bacteria"/>
</dbReference>
<feature type="domain" description="Phosphomannose isomerase type I catalytic" evidence="10">
    <location>
        <begin position="78"/>
        <end position="223"/>
    </location>
</feature>
<evidence type="ECO:0000256" key="6">
    <source>
        <dbReference type="ARBA" id="ARBA00023235"/>
    </source>
</evidence>
<evidence type="ECO:0000313" key="12">
    <source>
        <dbReference type="Proteomes" id="UP000001296"/>
    </source>
</evidence>
<organism evidence="11 12">
    <name type="scientific">Winmispira thermophila (strain ATCC 49972 / DSM 6192 / RI 19.B1)</name>
    <name type="common">Spirochaeta thermophila</name>
    <dbReference type="NCBI Taxonomy" id="665571"/>
    <lineage>
        <taxon>Bacteria</taxon>
        <taxon>Pseudomonadati</taxon>
        <taxon>Spirochaetota</taxon>
        <taxon>Spirochaetia</taxon>
        <taxon>Winmispirales</taxon>
        <taxon>Winmispiraceae</taxon>
        <taxon>Winmispira</taxon>
    </lineage>
</organism>
<evidence type="ECO:0000256" key="3">
    <source>
        <dbReference type="ARBA" id="ARBA00011956"/>
    </source>
</evidence>
<feature type="compositionally biased region" description="Basic and acidic residues" evidence="9">
    <location>
        <begin position="174"/>
        <end position="199"/>
    </location>
</feature>
<evidence type="ECO:0000256" key="2">
    <source>
        <dbReference type="ARBA" id="ARBA00010772"/>
    </source>
</evidence>
<dbReference type="PRINTS" id="PR00714">
    <property type="entry name" value="MAN6PISMRASE"/>
</dbReference>
<comment type="cofactor">
    <cofactor evidence="8">
        <name>Zn(2+)</name>
        <dbReference type="ChEBI" id="CHEBI:29105"/>
    </cofactor>
    <text evidence="8">Binds 1 zinc ion per subunit.</text>
</comment>
<feature type="binding site" evidence="8">
    <location>
        <position position="331"/>
    </location>
    <ligand>
        <name>Zn(2+)</name>
        <dbReference type="ChEBI" id="CHEBI:29105"/>
    </ligand>
</feature>
<dbReference type="CDD" id="cd07011">
    <property type="entry name" value="cupin_PMI_type_I_N"/>
    <property type="match status" value="1"/>
</dbReference>
<comment type="similarity">
    <text evidence="2">Belongs to the mannose-6-phosphate isomerase type 1 family.</text>
</comment>
<dbReference type="GO" id="GO:0009298">
    <property type="term" value="P:GDP-mannose biosynthetic process"/>
    <property type="evidence" value="ECO:0007669"/>
    <property type="project" value="InterPro"/>
</dbReference>
<dbReference type="Pfam" id="PF20511">
    <property type="entry name" value="PMI_typeI_cat"/>
    <property type="match status" value="1"/>
</dbReference>
<dbReference type="InterPro" id="IPR016305">
    <property type="entry name" value="Mannose-6-P_Isomerase"/>
</dbReference>
<name>E0RP21_WINT6</name>
<evidence type="ECO:0000256" key="7">
    <source>
        <dbReference type="PIRSR" id="PIRSR001480-1"/>
    </source>
</evidence>
<dbReference type="NCBIfam" id="TIGR00218">
    <property type="entry name" value="manA"/>
    <property type="match status" value="1"/>
</dbReference>
<dbReference type="InterPro" id="IPR046457">
    <property type="entry name" value="PMI_typeI_cat"/>
</dbReference>
<dbReference type="EC" id="5.3.1.8" evidence="3"/>
<protein>
    <recommendedName>
        <fullName evidence="3">mannose-6-phosphate isomerase</fullName>
        <ecNumber evidence="3">5.3.1.8</ecNumber>
    </recommendedName>
</protein>
<dbReference type="Gene3D" id="2.60.120.10">
    <property type="entry name" value="Jelly Rolls"/>
    <property type="match status" value="2"/>
</dbReference>
<dbReference type="PIRSF" id="PIRSF001480">
    <property type="entry name" value="Mannose-6-phosphate_isomerase"/>
    <property type="match status" value="1"/>
</dbReference>
<dbReference type="InterPro" id="IPR011051">
    <property type="entry name" value="RmlC_Cupin_sf"/>
</dbReference>
<comment type="catalytic activity">
    <reaction evidence="1">
        <text>D-mannose 6-phosphate = D-fructose 6-phosphate</text>
        <dbReference type="Rhea" id="RHEA:12356"/>
        <dbReference type="ChEBI" id="CHEBI:58735"/>
        <dbReference type="ChEBI" id="CHEBI:61527"/>
        <dbReference type="EC" id="5.3.1.8"/>
    </reaction>
</comment>
<dbReference type="GO" id="GO:0005975">
    <property type="term" value="P:carbohydrate metabolic process"/>
    <property type="evidence" value="ECO:0007669"/>
    <property type="project" value="InterPro"/>
</dbReference>
<keyword evidence="5 8" id="KW-0862">Zinc</keyword>
<sequence length="467" mass="51470">MSSSPLDDMVATGKVYPYGSVCSRSVHQRRETPGCCLPLVSPHRYSLSYRNFCRTLGMTHGSTMKGGRTPVQPGIHLLENSIQHYAWGSPTAFTTFLGIPNPEGTPMAELWMGAHPKAPSYVRLSDGERVPLGDLIERDPVSWLGAAAPRYGNVLPFLFKVLGVAQPLSIQAHPNKEQAREGFERENREGIPLDAPHRNYRDPNHKPEVICAVTPFWALRGFRSPGEIARRFTHPAFEPLEQAVRDLRIDPTPSGLSRFFRTLMTLEPQVKREVVTTASVAFRDHPEPEYQWLLRLADLYPGDIGVLAPLYLNLVKLAPGEAMFLPAGELHAYLEGVGVELMANSDNVLRGGCTPKHVDVPELLRILTFRGKDGVEVLSPREVAPGLWAYDLPTGEFALSCIEADDPVEVQVGSMEILVLLGDHAIFSWEGGTLELSRGQSVVVAAVVGRYEVSVEGRLYRASLPVA</sequence>
<evidence type="ECO:0000256" key="4">
    <source>
        <dbReference type="ARBA" id="ARBA00022723"/>
    </source>
</evidence>
<evidence type="ECO:0000256" key="9">
    <source>
        <dbReference type="SAM" id="MobiDB-lite"/>
    </source>
</evidence>
<evidence type="ECO:0000256" key="8">
    <source>
        <dbReference type="PIRSR" id="PIRSR001480-2"/>
    </source>
</evidence>
<keyword evidence="6 11" id="KW-0413">Isomerase</keyword>
<evidence type="ECO:0000256" key="1">
    <source>
        <dbReference type="ARBA" id="ARBA00000757"/>
    </source>
</evidence>